<dbReference type="GO" id="GO:0005828">
    <property type="term" value="C:kinetochore microtubule"/>
    <property type="evidence" value="ECO:0007669"/>
    <property type="project" value="TreeGrafter"/>
</dbReference>
<organism evidence="1 2">
    <name type="scientific">Capsicum baccatum</name>
    <name type="common">Peruvian pepper</name>
    <dbReference type="NCBI Taxonomy" id="33114"/>
    <lineage>
        <taxon>Eukaryota</taxon>
        <taxon>Viridiplantae</taxon>
        <taxon>Streptophyta</taxon>
        <taxon>Embryophyta</taxon>
        <taxon>Tracheophyta</taxon>
        <taxon>Spermatophyta</taxon>
        <taxon>Magnoliopsida</taxon>
        <taxon>eudicotyledons</taxon>
        <taxon>Gunneridae</taxon>
        <taxon>Pentapetalae</taxon>
        <taxon>asterids</taxon>
        <taxon>lamiids</taxon>
        <taxon>Solanales</taxon>
        <taxon>Solanaceae</taxon>
        <taxon>Solanoideae</taxon>
        <taxon>Capsiceae</taxon>
        <taxon>Capsicum</taxon>
    </lineage>
</organism>
<dbReference type="EMBL" id="MLFT02000003">
    <property type="protein sequence ID" value="PHT52818.1"/>
    <property type="molecule type" value="Genomic_DNA"/>
</dbReference>
<sequence length="235" mass="25609">MNLKAVTSLCWQRTKPVIVKENNCTTERALLGSVVEDSILMPDPLPAMISSSLTTTMTISGSRATVRSGSVNSFSFPTGVTGSTSGTLGLSPSEETPIQSSLWKGGSLIILHAPRNFKDDMEIFSPLIEVQPITPSLDKLWDDQEGFKKDFDKKSSLLFPSSLRFPLPVEGVNENRSIFDWKSSSLPNQGKVCVHTALPRPHLWDYTEDASFAQSSSTLISSRSNDSSTITPPEA</sequence>
<evidence type="ECO:0000313" key="1">
    <source>
        <dbReference type="EMBL" id="PHT52818.1"/>
    </source>
</evidence>
<keyword evidence="2" id="KW-1185">Reference proteome</keyword>
<name>A0A2G2X5R5_CAPBA</name>
<dbReference type="GO" id="GO:2000694">
    <property type="term" value="P:regulation of phragmoplast microtubule organization"/>
    <property type="evidence" value="ECO:0007669"/>
    <property type="project" value="TreeGrafter"/>
</dbReference>
<dbReference type="GO" id="GO:0140496">
    <property type="term" value="F:gamma-tubulin complex binding"/>
    <property type="evidence" value="ECO:0007669"/>
    <property type="project" value="InterPro"/>
</dbReference>
<dbReference type="GO" id="GO:0060236">
    <property type="term" value="P:regulation of mitotic spindle organization"/>
    <property type="evidence" value="ECO:0007669"/>
    <property type="project" value="TreeGrafter"/>
</dbReference>
<accession>A0A2G2X5R5</accession>
<dbReference type="AlphaFoldDB" id="A0A2G2X5R5"/>
<reference evidence="2" key="2">
    <citation type="journal article" date="2017" name="J. Anim. Genet.">
        <title>Multiple reference genome sequences of hot pepper reveal the massive evolution of plant disease resistance genes by retroduplication.</title>
        <authorList>
            <person name="Kim S."/>
            <person name="Park J."/>
            <person name="Yeom S.-I."/>
            <person name="Kim Y.-M."/>
            <person name="Seo E."/>
            <person name="Kim K.-T."/>
            <person name="Kim M.-S."/>
            <person name="Lee J.M."/>
            <person name="Cheong K."/>
            <person name="Shin H.-S."/>
            <person name="Kim S.-B."/>
            <person name="Han K."/>
            <person name="Lee J."/>
            <person name="Park M."/>
            <person name="Lee H.-A."/>
            <person name="Lee H.-Y."/>
            <person name="Lee Y."/>
            <person name="Oh S."/>
            <person name="Lee J.H."/>
            <person name="Choi E."/>
            <person name="Choi E."/>
            <person name="Lee S.E."/>
            <person name="Jeon J."/>
            <person name="Kim H."/>
            <person name="Choi G."/>
            <person name="Song H."/>
            <person name="Lee J."/>
            <person name="Lee S.-C."/>
            <person name="Kwon J.-K."/>
            <person name="Lee H.-Y."/>
            <person name="Koo N."/>
            <person name="Hong Y."/>
            <person name="Kim R.W."/>
            <person name="Kang W.-H."/>
            <person name="Huh J.H."/>
            <person name="Kang B.-C."/>
            <person name="Yang T.-J."/>
            <person name="Lee Y.-H."/>
            <person name="Bennetzen J.L."/>
            <person name="Choi D."/>
        </authorList>
    </citation>
    <scope>NUCLEOTIDE SEQUENCE [LARGE SCALE GENOMIC DNA]</scope>
    <source>
        <strain evidence="2">cv. PBC81</strain>
    </source>
</reference>
<dbReference type="Proteomes" id="UP000224567">
    <property type="component" value="Unassembled WGS sequence"/>
</dbReference>
<dbReference type="InterPro" id="IPR044621">
    <property type="entry name" value="NEDD1"/>
</dbReference>
<dbReference type="GO" id="GO:0000919">
    <property type="term" value="P:cell plate assembly"/>
    <property type="evidence" value="ECO:0007669"/>
    <property type="project" value="TreeGrafter"/>
</dbReference>
<evidence type="ECO:0000313" key="2">
    <source>
        <dbReference type="Proteomes" id="UP000224567"/>
    </source>
</evidence>
<dbReference type="STRING" id="33114.A0A2G2X5R5"/>
<protein>
    <submittedName>
        <fullName evidence="1">Uncharacterized protein</fullName>
    </submittedName>
</protein>
<gene>
    <name evidence="1" type="ORF">CQW23_07280</name>
</gene>
<proteinExistence type="predicted"/>
<dbReference type="GO" id="GO:0010968">
    <property type="term" value="P:regulation of microtubule nucleation"/>
    <property type="evidence" value="ECO:0007669"/>
    <property type="project" value="InterPro"/>
</dbReference>
<comment type="caution">
    <text evidence="1">The sequence shown here is derived from an EMBL/GenBank/DDBJ whole genome shotgun (WGS) entry which is preliminary data.</text>
</comment>
<dbReference type="OrthoDB" id="1602884at2759"/>
<dbReference type="PANTHER" id="PTHR45096:SF1">
    <property type="entry name" value="PROTEIN NEDD1"/>
    <property type="match status" value="1"/>
</dbReference>
<reference evidence="1 2" key="1">
    <citation type="journal article" date="2017" name="Genome Biol.">
        <title>New reference genome sequences of hot pepper reveal the massive evolution of plant disease-resistance genes by retroduplication.</title>
        <authorList>
            <person name="Kim S."/>
            <person name="Park J."/>
            <person name="Yeom S.I."/>
            <person name="Kim Y.M."/>
            <person name="Seo E."/>
            <person name="Kim K.T."/>
            <person name="Kim M.S."/>
            <person name="Lee J.M."/>
            <person name="Cheong K."/>
            <person name="Shin H.S."/>
            <person name="Kim S.B."/>
            <person name="Han K."/>
            <person name="Lee J."/>
            <person name="Park M."/>
            <person name="Lee H.A."/>
            <person name="Lee H.Y."/>
            <person name="Lee Y."/>
            <person name="Oh S."/>
            <person name="Lee J.H."/>
            <person name="Choi E."/>
            <person name="Choi E."/>
            <person name="Lee S.E."/>
            <person name="Jeon J."/>
            <person name="Kim H."/>
            <person name="Choi G."/>
            <person name="Song H."/>
            <person name="Lee J."/>
            <person name="Lee S.C."/>
            <person name="Kwon J.K."/>
            <person name="Lee H.Y."/>
            <person name="Koo N."/>
            <person name="Hong Y."/>
            <person name="Kim R.W."/>
            <person name="Kang W.H."/>
            <person name="Huh J.H."/>
            <person name="Kang B.C."/>
            <person name="Yang T.J."/>
            <person name="Lee Y.H."/>
            <person name="Bennetzen J.L."/>
            <person name="Choi D."/>
        </authorList>
    </citation>
    <scope>NUCLEOTIDE SEQUENCE [LARGE SCALE GENOMIC DNA]</scope>
    <source>
        <strain evidence="2">cv. PBC81</strain>
    </source>
</reference>
<dbReference type="GO" id="GO:0032467">
    <property type="term" value="P:positive regulation of cytokinesis"/>
    <property type="evidence" value="ECO:0007669"/>
    <property type="project" value="TreeGrafter"/>
</dbReference>
<dbReference type="PANTHER" id="PTHR45096">
    <property type="entry name" value="PROTEIN NEDD1"/>
    <property type="match status" value="1"/>
</dbReference>